<gene>
    <name evidence="1" type="ORF">F6I03_04885</name>
</gene>
<reference evidence="1 2" key="1">
    <citation type="submission" date="2019-09" db="EMBL/GenBank/DDBJ databases">
        <title>Draft genome sequence assemblies of isolates from the urinary tract.</title>
        <authorList>
            <person name="Mores C.R."/>
            <person name="Putonti C."/>
            <person name="Wolfe A.J."/>
        </authorList>
    </citation>
    <scope>NUCLEOTIDE SEQUENCE [LARGE SCALE GENOMIC DNA]</scope>
    <source>
        <strain evidence="1 2">UMB623</strain>
    </source>
</reference>
<dbReference type="EMBL" id="VYWO01000002">
    <property type="protein sequence ID" value="KAA9301207.1"/>
    <property type="molecule type" value="Genomic_DNA"/>
</dbReference>
<dbReference type="OrthoDB" id="2309651at2"/>
<evidence type="ECO:0000313" key="1">
    <source>
        <dbReference type="EMBL" id="KAA9301207.1"/>
    </source>
</evidence>
<comment type="caution">
    <text evidence="1">The sequence shown here is derived from an EMBL/GenBank/DDBJ whole genome shotgun (WGS) entry which is preliminary data.</text>
</comment>
<protein>
    <recommendedName>
        <fullName evidence="3">Bacteriocin immunity protein</fullName>
    </recommendedName>
</protein>
<dbReference type="AlphaFoldDB" id="A0A5N1GJP8"/>
<evidence type="ECO:0008006" key="3">
    <source>
        <dbReference type="Google" id="ProtNLM"/>
    </source>
</evidence>
<sequence>MDLKQSFTESLEHLVESLEANHPEARTTRFVRESLAEVKEAEGVALTGQIQQFLEKAPIVKSSEKLDFSVEEKELWRKVLDHKQLGNNLWGLSL</sequence>
<accession>A0A5N1GJP8</accession>
<organism evidence="1 2">
    <name type="scientific">Aerococcus sanguinicola</name>
    <dbReference type="NCBI Taxonomy" id="119206"/>
    <lineage>
        <taxon>Bacteria</taxon>
        <taxon>Bacillati</taxon>
        <taxon>Bacillota</taxon>
        <taxon>Bacilli</taxon>
        <taxon>Lactobacillales</taxon>
        <taxon>Aerococcaceae</taxon>
        <taxon>Aerococcus</taxon>
    </lineage>
</organism>
<dbReference type="RefSeq" id="WP_070430206.1">
    <property type="nucleotide sequence ID" value="NZ_VYWO01000002.1"/>
</dbReference>
<name>A0A5N1GJP8_9LACT</name>
<dbReference type="Proteomes" id="UP000327148">
    <property type="component" value="Unassembled WGS sequence"/>
</dbReference>
<evidence type="ECO:0000313" key="2">
    <source>
        <dbReference type="Proteomes" id="UP000327148"/>
    </source>
</evidence>
<proteinExistence type="predicted"/>